<dbReference type="PROSITE" id="PS50174">
    <property type="entry name" value="G_PATCH"/>
    <property type="match status" value="1"/>
</dbReference>
<dbReference type="SMART" id="SM00443">
    <property type="entry name" value="G_patch"/>
    <property type="match status" value="1"/>
</dbReference>
<feature type="region of interest" description="Disordered" evidence="1">
    <location>
        <begin position="476"/>
        <end position="573"/>
    </location>
</feature>
<comment type="caution">
    <text evidence="3">The sequence shown here is derived from an EMBL/GenBank/DDBJ whole genome shotgun (WGS) entry which is preliminary data.</text>
</comment>
<keyword evidence="4" id="KW-1185">Reference proteome</keyword>
<dbReference type="GO" id="GO:0003676">
    <property type="term" value="F:nucleic acid binding"/>
    <property type="evidence" value="ECO:0007669"/>
    <property type="project" value="InterPro"/>
</dbReference>
<dbReference type="Proteomes" id="UP000019462">
    <property type="component" value="Unassembled WGS sequence"/>
</dbReference>
<feature type="domain" description="G-patch" evidence="2">
    <location>
        <begin position="282"/>
        <end position="302"/>
    </location>
</feature>
<feature type="compositionally biased region" description="Basic and acidic residues" evidence="1">
    <location>
        <begin position="554"/>
        <end position="567"/>
    </location>
</feature>
<dbReference type="OrthoDB" id="2554856at2759"/>
<reference evidence="3 4" key="1">
    <citation type="journal article" date="2014" name="Genome Announc.">
        <title>Genome sequence of the basidiomycetous fungus Pseudozyma aphidis DSM70725, an efficient producer of biosurfactant mannosylerythritol lipids.</title>
        <authorList>
            <person name="Lorenz S."/>
            <person name="Guenther M."/>
            <person name="Grumaz C."/>
            <person name="Rupp S."/>
            <person name="Zibek S."/>
            <person name="Sohn K."/>
        </authorList>
    </citation>
    <scope>NUCLEOTIDE SEQUENCE [LARGE SCALE GENOMIC DNA]</scope>
    <source>
        <strain evidence="4">ATCC 32657 / CBS 517.83 / DSM 70725 / JCM 10318 / NBRC 10182 / NRRL Y-7954 / St-0401</strain>
    </source>
</reference>
<proteinExistence type="predicted"/>
<protein>
    <recommendedName>
        <fullName evidence="2">G-patch domain-containing protein</fullName>
    </recommendedName>
</protein>
<name>W3VMR7_MOEAP</name>
<dbReference type="PANTHER" id="PTHR20923:SF1">
    <property type="entry name" value="G PATCH DOMAIN AND ANKYRIN REPEAT-CONTAINING PROTEIN 1"/>
    <property type="match status" value="1"/>
</dbReference>
<organism evidence="3 4">
    <name type="scientific">Moesziomyces aphidis</name>
    <name type="common">Pseudozyma aphidis</name>
    <dbReference type="NCBI Taxonomy" id="84754"/>
    <lineage>
        <taxon>Eukaryota</taxon>
        <taxon>Fungi</taxon>
        <taxon>Dikarya</taxon>
        <taxon>Basidiomycota</taxon>
        <taxon>Ustilaginomycotina</taxon>
        <taxon>Ustilaginomycetes</taxon>
        <taxon>Ustilaginales</taxon>
        <taxon>Ustilaginaceae</taxon>
        <taxon>Moesziomyces</taxon>
    </lineage>
</organism>
<dbReference type="PANTHER" id="PTHR20923">
    <property type="entry name" value="BAT4 PROTEIN-RELATED"/>
    <property type="match status" value="1"/>
</dbReference>
<gene>
    <name evidence="3" type="ORF">PaG_02512</name>
</gene>
<feature type="region of interest" description="Disordered" evidence="1">
    <location>
        <begin position="55"/>
        <end position="74"/>
    </location>
</feature>
<sequence>MALNAVHIRASRPASELDAGYTSSKTIDDDHEAAWRNLRTGTVLRPPPRFVKATQLSESNQPSTSSDHNPPTLSQLYASLTQDSRYPRPHSPSLPPTPHPPHDDDQHVHAQGKGKPRLHDSSHRHHHQHHPETRHRSEWFISRALTKMRRSNHAPTQAAHTAVAQPPAAPAASSASSRRQRCQRCGDLLPANATPEDMARHRQSIGHRLGLNADLASASASEAPSPAASKSPTPAATPPPGSASGPTAAISLLEASMQALHRRSQNMPRRLCNAPRWKKIARDNVGHTMLSRMGWKEGMGLGVLESKRHQQTRDKLKQKRSNAVRLLLRQQASVAQPGPDGLGSDRTAIEPQVQEEWLQLISHQPSSSQRQLEPLPHEAAFPFEHQDHTREQQRQMAQSWLDGMAQTDADWFQHLSDEDRLALEQALLTGQITLQDIQTALGDITRDQRSSAHALADAAEGSALLHPVQVELRRDRVGLGAETAPARHRRRSRDEQGSVSIRRTSSPSLDMLDGAHKKPRSAAPASTGVVSRSSSRAAVHKRTAQLAARKKRQRETAHQQSKREWLDLRASLS</sequence>
<dbReference type="HOGENOM" id="CLU_456436_0_0_1"/>
<evidence type="ECO:0000313" key="3">
    <source>
        <dbReference type="EMBL" id="ETS62770.1"/>
    </source>
</evidence>
<feature type="compositionally biased region" description="Basic residues" evidence="1">
    <location>
        <begin position="110"/>
        <end position="129"/>
    </location>
</feature>
<feature type="compositionally biased region" description="Polar residues" evidence="1">
    <location>
        <begin position="497"/>
        <end position="508"/>
    </location>
</feature>
<evidence type="ECO:0000313" key="4">
    <source>
        <dbReference type="Proteomes" id="UP000019462"/>
    </source>
</evidence>
<feature type="compositionally biased region" description="Basic residues" evidence="1">
    <location>
        <begin position="538"/>
        <end position="553"/>
    </location>
</feature>
<evidence type="ECO:0000259" key="2">
    <source>
        <dbReference type="PROSITE" id="PS50174"/>
    </source>
</evidence>
<dbReference type="InterPro" id="IPR000467">
    <property type="entry name" value="G_patch_dom"/>
</dbReference>
<feature type="compositionally biased region" description="Low complexity" evidence="1">
    <location>
        <begin position="153"/>
        <end position="177"/>
    </location>
</feature>
<dbReference type="InterPro" id="IPR039146">
    <property type="entry name" value="GPANK1"/>
</dbReference>
<dbReference type="AlphaFoldDB" id="W3VMR7"/>
<accession>W3VMR7</accession>
<dbReference type="EMBL" id="AWNI01000009">
    <property type="protein sequence ID" value="ETS62770.1"/>
    <property type="molecule type" value="Genomic_DNA"/>
</dbReference>
<feature type="region of interest" description="Disordered" evidence="1">
    <location>
        <begin position="83"/>
        <end position="182"/>
    </location>
</feature>
<feature type="region of interest" description="Disordered" evidence="1">
    <location>
        <begin position="217"/>
        <end position="247"/>
    </location>
</feature>
<feature type="compositionally biased region" description="Low complexity" evidence="1">
    <location>
        <begin position="217"/>
        <end position="234"/>
    </location>
</feature>
<dbReference type="Pfam" id="PF01585">
    <property type="entry name" value="G-patch"/>
    <property type="match status" value="1"/>
</dbReference>
<feature type="compositionally biased region" description="Pro residues" evidence="1">
    <location>
        <begin position="89"/>
        <end position="99"/>
    </location>
</feature>
<evidence type="ECO:0000256" key="1">
    <source>
        <dbReference type="SAM" id="MobiDB-lite"/>
    </source>
</evidence>